<keyword evidence="2" id="KW-1003">Cell membrane</keyword>
<name>A0A075IC50_9EURY</name>
<sequence length="212" mass="22781">METDLIASLAAAGIALGIIEGIKPGPLLTMVIRESLSKGLKAGMWTAAAPIFTDGPMIIASLFLADWMATQPPVLFSISLLGALFLTKMGLECFSLESPDPGKTDDDATGSFKRGVLTNLLNPNVYMFWFLIGGPLMASAAEQEPLAPILYAICFLITIILVKASIAWLFVGGGTWLSPRKYRIAMVICGLAMLGFAVSFSYQAYNLYPEVF</sequence>
<evidence type="ECO:0000313" key="7">
    <source>
        <dbReference type="EMBL" id="AIF24312.1"/>
    </source>
</evidence>
<evidence type="ECO:0000256" key="2">
    <source>
        <dbReference type="ARBA" id="ARBA00022475"/>
    </source>
</evidence>
<dbReference type="PANTHER" id="PTHR30086:SF20">
    <property type="entry name" value="ARGININE EXPORTER PROTEIN ARGO-RELATED"/>
    <property type="match status" value="1"/>
</dbReference>
<proteinExistence type="predicted"/>
<evidence type="ECO:0000256" key="1">
    <source>
        <dbReference type="ARBA" id="ARBA00004651"/>
    </source>
</evidence>
<keyword evidence="4 6" id="KW-1133">Transmembrane helix</keyword>
<dbReference type="GO" id="GO:0005886">
    <property type="term" value="C:plasma membrane"/>
    <property type="evidence" value="ECO:0007669"/>
    <property type="project" value="UniProtKB-SubCell"/>
</dbReference>
<dbReference type="Pfam" id="PF01810">
    <property type="entry name" value="LysE"/>
    <property type="match status" value="1"/>
</dbReference>
<keyword evidence="5 6" id="KW-0472">Membrane</keyword>
<dbReference type="AlphaFoldDB" id="A0A075IC50"/>
<dbReference type="InterPro" id="IPR001123">
    <property type="entry name" value="LeuE-type"/>
</dbReference>
<feature type="transmembrane region" description="Helical" evidence="6">
    <location>
        <begin position="72"/>
        <end position="91"/>
    </location>
</feature>
<protein>
    <submittedName>
        <fullName evidence="7">Lysine exporter protein (LysE/YggA)</fullName>
    </submittedName>
</protein>
<evidence type="ECO:0000256" key="6">
    <source>
        <dbReference type="SAM" id="Phobius"/>
    </source>
</evidence>
<organism evidence="7">
    <name type="scientific">uncultured marine group II/III euryarchaeote SAT1000_27_D07</name>
    <dbReference type="NCBI Taxonomy" id="1456571"/>
    <lineage>
        <taxon>Archaea</taxon>
        <taxon>Methanobacteriati</taxon>
        <taxon>Methanobacteriota</taxon>
        <taxon>environmental samples</taxon>
    </lineage>
</organism>
<dbReference type="PANTHER" id="PTHR30086">
    <property type="entry name" value="ARGININE EXPORTER PROTEIN ARGO"/>
    <property type="match status" value="1"/>
</dbReference>
<feature type="transmembrane region" description="Helical" evidence="6">
    <location>
        <begin position="149"/>
        <end position="172"/>
    </location>
</feature>
<feature type="transmembrane region" description="Helical" evidence="6">
    <location>
        <begin position="45"/>
        <end position="65"/>
    </location>
</feature>
<accession>A0A075IC50</accession>
<dbReference type="GO" id="GO:0015171">
    <property type="term" value="F:amino acid transmembrane transporter activity"/>
    <property type="evidence" value="ECO:0007669"/>
    <property type="project" value="TreeGrafter"/>
</dbReference>
<evidence type="ECO:0000256" key="5">
    <source>
        <dbReference type="ARBA" id="ARBA00023136"/>
    </source>
</evidence>
<evidence type="ECO:0000256" key="3">
    <source>
        <dbReference type="ARBA" id="ARBA00022692"/>
    </source>
</evidence>
<dbReference type="EMBL" id="KF901257">
    <property type="protein sequence ID" value="AIF24312.1"/>
    <property type="molecule type" value="Genomic_DNA"/>
</dbReference>
<keyword evidence="3 6" id="KW-0812">Transmembrane</keyword>
<evidence type="ECO:0000256" key="4">
    <source>
        <dbReference type="ARBA" id="ARBA00022989"/>
    </source>
</evidence>
<reference evidence="7" key="1">
    <citation type="journal article" date="2014" name="Genome Biol. Evol.">
        <title>Pangenome evidence for extensive interdomain horizontal transfer affecting lineage core and shell genes in uncultured planktonic thaumarchaeota and euryarchaeota.</title>
        <authorList>
            <person name="Deschamps P."/>
            <person name="Zivanovic Y."/>
            <person name="Moreira D."/>
            <person name="Rodriguez-Valera F."/>
            <person name="Lopez-Garcia P."/>
        </authorList>
    </citation>
    <scope>NUCLEOTIDE SEQUENCE</scope>
</reference>
<feature type="transmembrane region" description="Helical" evidence="6">
    <location>
        <begin position="184"/>
        <end position="205"/>
    </location>
</feature>
<comment type="subcellular location">
    <subcellularLocation>
        <location evidence="1">Cell membrane</location>
        <topology evidence="1">Multi-pass membrane protein</topology>
    </subcellularLocation>
</comment>